<name>A0A1A9WHB8_9MUSC</name>
<protein>
    <submittedName>
        <fullName evidence="2">F-box domain-containing protein</fullName>
    </submittedName>
</protein>
<proteinExistence type="predicted"/>
<dbReference type="InterPro" id="IPR032675">
    <property type="entry name" value="LRR_dom_sf"/>
</dbReference>
<evidence type="ECO:0000313" key="2">
    <source>
        <dbReference type="EnsemblMetazoa" id="GBRI019716-PA"/>
    </source>
</evidence>
<dbReference type="PROSITE" id="PS50181">
    <property type="entry name" value="FBOX"/>
    <property type="match status" value="1"/>
</dbReference>
<dbReference type="VEuPathDB" id="VectorBase:GBRI019716"/>
<dbReference type="InterPro" id="IPR036047">
    <property type="entry name" value="F-box-like_dom_sf"/>
</dbReference>
<dbReference type="SUPFAM" id="SSF81383">
    <property type="entry name" value="F-box domain"/>
    <property type="match status" value="1"/>
</dbReference>
<dbReference type="Proteomes" id="UP000091820">
    <property type="component" value="Unassembled WGS sequence"/>
</dbReference>
<dbReference type="EnsemblMetazoa" id="GBRI019716-RA">
    <property type="protein sequence ID" value="GBRI019716-PA"/>
    <property type="gene ID" value="GBRI019716"/>
</dbReference>
<dbReference type="Gene3D" id="1.20.1280.50">
    <property type="match status" value="1"/>
</dbReference>
<reference evidence="2" key="2">
    <citation type="submission" date="2020-05" db="UniProtKB">
        <authorList>
            <consortium name="EnsemblMetazoa"/>
        </authorList>
    </citation>
    <scope>IDENTIFICATION</scope>
    <source>
        <strain evidence="2">IAEA</strain>
    </source>
</reference>
<dbReference type="CDD" id="cd09917">
    <property type="entry name" value="F-box_SF"/>
    <property type="match status" value="1"/>
</dbReference>
<dbReference type="SMART" id="SM00256">
    <property type="entry name" value="FBOX"/>
    <property type="match status" value="1"/>
</dbReference>
<dbReference type="InterPro" id="IPR001810">
    <property type="entry name" value="F-box_dom"/>
</dbReference>
<dbReference type="GO" id="GO:0031146">
    <property type="term" value="P:SCF-dependent proteasomal ubiquitin-dependent protein catabolic process"/>
    <property type="evidence" value="ECO:0007669"/>
    <property type="project" value="TreeGrafter"/>
</dbReference>
<sequence>MTTFSDIRSDNNSTKLELPNEIWMKIFSSLTHGDLLQINLVCKDWYDLIVALNIKHKSKLVITGQNLKNIYDLMQRGTLRYKCIEIDERSNEISSVDHVLLCEIFEQIGSDIVQLKLYNLSTLSVLNNLLPNLKELDLLCVGPKKGVSIDFNKFPNLKSLKMPHFAGNYTRSHLLESLTQISRTRLEKLLLIDNYSLKDTLKALASHASSLRWLQLHFNSWCFSRITLPLLSQLSETFKTFSHLELLDMRAIETKELKKIILENLSTENPLQTIVLRSDCMDDDVHDDLLELIAQKWSGSLECLKFLCWDTTGNSVNQLSLMSGKLKSLSMYGCRLAAHDIIHSIAPKTNNKLRELNLFHSRLIGQSFCTLVQRLPNLIALNLTGCNSKVGDEEMVYIFRHLPQMRHLFLPPCISQNGIEYLCSNSNISNLKRLQTLSSCLCPINVVQILNLNVKFKELRYFKLYSCQRNPVSKARLTDIAAYIPALEKLFAVYLLFDNNDIQEIRKSFPRLRELNRRRLF</sequence>
<keyword evidence="3" id="KW-1185">Reference proteome</keyword>
<dbReference type="Gene3D" id="3.80.10.10">
    <property type="entry name" value="Ribonuclease Inhibitor"/>
    <property type="match status" value="1"/>
</dbReference>
<dbReference type="SUPFAM" id="SSF52047">
    <property type="entry name" value="RNI-like"/>
    <property type="match status" value="2"/>
</dbReference>
<reference evidence="3" key="1">
    <citation type="submission" date="2014-03" db="EMBL/GenBank/DDBJ databases">
        <authorList>
            <person name="Aksoy S."/>
            <person name="Warren W."/>
            <person name="Wilson R.K."/>
        </authorList>
    </citation>
    <scope>NUCLEOTIDE SEQUENCE [LARGE SCALE GENOMIC DNA]</scope>
    <source>
        <strain evidence="3">IAEA</strain>
    </source>
</reference>
<dbReference type="AlphaFoldDB" id="A0A1A9WHB8"/>
<dbReference type="STRING" id="37001.A0A1A9WHB8"/>
<accession>A0A1A9WHB8</accession>
<evidence type="ECO:0000259" key="1">
    <source>
        <dbReference type="PROSITE" id="PS50181"/>
    </source>
</evidence>
<evidence type="ECO:0000313" key="3">
    <source>
        <dbReference type="Proteomes" id="UP000091820"/>
    </source>
</evidence>
<dbReference type="PANTHER" id="PTHR13318">
    <property type="entry name" value="PARTNER OF PAIRED, ISOFORM B-RELATED"/>
    <property type="match status" value="1"/>
</dbReference>
<dbReference type="Pfam" id="PF12937">
    <property type="entry name" value="F-box-like"/>
    <property type="match status" value="1"/>
</dbReference>
<organism evidence="2 3">
    <name type="scientific">Glossina brevipalpis</name>
    <dbReference type="NCBI Taxonomy" id="37001"/>
    <lineage>
        <taxon>Eukaryota</taxon>
        <taxon>Metazoa</taxon>
        <taxon>Ecdysozoa</taxon>
        <taxon>Arthropoda</taxon>
        <taxon>Hexapoda</taxon>
        <taxon>Insecta</taxon>
        <taxon>Pterygota</taxon>
        <taxon>Neoptera</taxon>
        <taxon>Endopterygota</taxon>
        <taxon>Diptera</taxon>
        <taxon>Brachycera</taxon>
        <taxon>Muscomorpha</taxon>
        <taxon>Hippoboscoidea</taxon>
        <taxon>Glossinidae</taxon>
        <taxon>Glossina</taxon>
    </lineage>
</organism>
<dbReference type="PANTHER" id="PTHR13318:SF95">
    <property type="entry name" value="F-BOX PROTEIN YLR352W"/>
    <property type="match status" value="1"/>
</dbReference>
<feature type="domain" description="F-box" evidence="1">
    <location>
        <begin position="12"/>
        <end position="49"/>
    </location>
</feature>
<dbReference type="GO" id="GO:0019005">
    <property type="term" value="C:SCF ubiquitin ligase complex"/>
    <property type="evidence" value="ECO:0007669"/>
    <property type="project" value="TreeGrafter"/>
</dbReference>